<keyword evidence="2" id="KW-0812">Transmembrane</keyword>
<keyword evidence="2" id="KW-0472">Membrane</keyword>
<dbReference type="RefSeq" id="WP_323574247.1">
    <property type="nucleotide sequence ID" value="NZ_JAYGJQ010000001.1"/>
</dbReference>
<gene>
    <name evidence="3" type="ORF">SHI21_01030</name>
</gene>
<dbReference type="PANTHER" id="PTHR33269">
    <property type="entry name" value="NADH-UBIQUINONE OXIDOREDUCTASE CHAIN 6"/>
    <property type="match status" value="1"/>
</dbReference>
<comment type="similarity">
    <text evidence="1 2">Belongs to the complex I subunit 6 family.</text>
</comment>
<comment type="catalytic activity">
    <reaction evidence="2">
        <text>a quinone + NADH + 5 H(+)(in) = a quinol + NAD(+) + 4 H(+)(out)</text>
        <dbReference type="Rhea" id="RHEA:57888"/>
        <dbReference type="ChEBI" id="CHEBI:15378"/>
        <dbReference type="ChEBI" id="CHEBI:24646"/>
        <dbReference type="ChEBI" id="CHEBI:57540"/>
        <dbReference type="ChEBI" id="CHEBI:57945"/>
        <dbReference type="ChEBI" id="CHEBI:132124"/>
    </reaction>
</comment>
<feature type="transmembrane region" description="Helical" evidence="2">
    <location>
        <begin position="134"/>
        <end position="156"/>
    </location>
</feature>
<evidence type="ECO:0000256" key="2">
    <source>
        <dbReference type="RuleBase" id="RU004429"/>
    </source>
</evidence>
<dbReference type="GO" id="GO:0050136">
    <property type="term" value="F:NADH dehydrogenase (quinone) (non-electrogenic) activity"/>
    <property type="evidence" value="ECO:0007669"/>
    <property type="project" value="UniProtKB-EC"/>
</dbReference>
<keyword evidence="2" id="KW-1133">Transmembrane helix</keyword>
<keyword evidence="3" id="KW-0560">Oxidoreductase</keyword>
<feature type="transmembrane region" description="Helical" evidence="2">
    <location>
        <begin position="51"/>
        <end position="75"/>
    </location>
</feature>
<dbReference type="EMBL" id="JAYGJQ010000001">
    <property type="protein sequence ID" value="MEA9354764.1"/>
    <property type="molecule type" value="Genomic_DNA"/>
</dbReference>
<comment type="subcellular location">
    <subcellularLocation>
        <location evidence="2">Cell membrane</location>
        <topology evidence="2">Multi-pass membrane protein</topology>
    </subcellularLocation>
</comment>
<evidence type="ECO:0000313" key="4">
    <source>
        <dbReference type="Proteomes" id="UP001302274"/>
    </source>
</evidence>
<dbReference type="Gene3D" id="1.20.120.1200">
    <property type="entry name" value="NADH-ubiquinone/plastoquinone oxidoreductase chain 6, subunit NuoJ"/>
    <property type="match status" value="1"/>
</dbReference>
<accession>A0ABU5VQW7</accession>
<dbReference type="Pfam" id="PF00499">
    <property type="entry name" value="Oxidored_q3"/>
    <property type="match status" value="1"/>
</dbReference>
<feature type="transmembrane region" description="Helical" evidence="2">
    <location>
        <begin position="28"/>
        <end position="45"/>
    </location>
</feature>
<protein>
    <recommendedName>
        <fullName evidence="2">NADH-quinone oxidoreductase subunit J</fullName>
        <ecNumber evidence="2">7.1.1.-</ecNumber>
    </recommendedName>
</protein>
<evidence type="ECO:0000256" key="1">
    <source>
        <dbReference type="ARBA" id="ARBA00005698"/>
    </source>
</evidence>
<keyword evidence="2" id="KW-0874">Quinone</keyword>
<feature type="transmembrane region" description="Helical" evidence="2">
    <location>
        <begin position="87"/>
        <end position="107"/>
    </location>
</feature>
<dbReference type="InterPro" id="IPR042106">
    <property type="entry name" value="Nuo/plastoQ_OxRdtase_6_NuoJ"/>
</dbReference>
<keyword evidence="2" id="KW-1003">Cell membrane</keyword>
<evidence type="ECO:0000313" key="3">
    <source>
        <dbReference type="EMBL" id="MEA9354764.1"/>
    </source>
</evidence>
<comment type="caution">
    <text evidence="3">The sequence shown here is derived from an EMBL/GenBank/DDBJ whole genome shotgun (WGS) entry which is preliminary data.</text>
</comment>
<proteinExistence type="inferred from homology"/>
<keyword evidence="4" id="KW-1185">Reference proteome</keyword>
<dbReference type="Proteomes" id="UP001302274">
    <property type="component" value="Unassembled WGS sequence"/>
</dbReference>
<dbReference type="InterPro" id="IPR001457">
    <property type="entry name" value="NADH_UbQ/plastoQ_OxRdtase_su6"/>
</dbReference>
<comment type="function">
    <text evidence="2">NDH-1 shuttles electrons from NADH, via FMN and iron-sulfur (Fe-S) centers, to quinones in the respiratory chain. Couples the redox reaction to proton translocation (for every two electrons transferred, four hydrogen ions are translocated across the cytoplasmic membrane), and thus conserves the redox energy in a proton gradient.</text>
</comment>
<dbReference type="PANTHER" id="PTHR33269:SF17">
    <property type="entry name" value="NADH-UBIQUINONE OXIDOREDUCTASE CHAIN 6"/>
    <property type="match status" value="1"/>
</dbReference>
<organism evidence="3 4">
    <name type="scientific">Bacteriovorax antarcticus</name>
    <dbReference type="NCBI Taxonomy" id="3088717"/>
    <lineage>
        <taxon>Bacteria</taxon>
        <taxon>Pseudomonadati</taxon>
        <taxon>Bdellovibrionota</taxon>
        <taxon>Bacteriovoracia</taxon>
        <taxon>Bacteriovoracales</taxon>
        <taxon>Bacteriovoracaceae</taxon>
        <taxon>Bacteriovorax</taxon>
    </lineage>
</organism>
<feature type="transmembrane region" description="Helical" evidence="2">
    <location>
        <begin position="6"/>
        <end position="21"/>
    </location>
</feature>
<dbReference type="EC" id="7.1.1.-" evidence="2"/>
<name>A0ABU5VQW7_9BACT</name>
<reference evidence="3 4" key="1">
    <citation type="submission" date="2023-11" db="EMBL/GenBank/DDBJ databases">
        <title>A Novel Polar Bacteriovorax (B. antarcticus) Isolated from the Biocrust in Antarctica.</title>
        <authorList>
            <person name="Mun W."/>
            <person name="Choi S.Y."/>
            <person name="Mitchell R.J."/>
        </authorList>
    </citation>
    <scope>NUCLEOTIDE SEQUENCE [LARGE SCALE GENOMIC DNA]</scope>
    <source>
        <strain evidence="3 4">PP10</strain>
    </source>
</reference>
<keyword evidence="2" id="KW-0520">NAD</keyword>
<sequence length="172" mass="19015">MISDIFLTIITMAFALMVVFSKKTVVSAFALLMTLLSIAMIYFQLGTVFLAAIQVIVNAGAIAILFVFVMMLINLEQFQNNREKGKVKLIISSVTILIIFGVFALIINNNIEVLTANNISDNSMKLLFEKLFSVYYLPFEMATVLLLAALVACVVITGHEKAVIKEEGESHE</sequence>